<dbReference type="Proteomes" id="UP000566995">
    <property type="component" value="Unassembled WGS sequence"/>
</dbReference>
<gene>
    <name evidence="2" type="ORF">HNP46_003242</name>
</gene>
<dbReference type="EMBL" id="JACHLI010000011">
    <property type="protein sequence ID" value="MBB4864378.1"/>
    <property type="molecule type" value="Genomic_DNA"/>
</dbReference>
<evidence type="ECO:0008006" key="4">
    <source>
        <dbReference type="Google" id="ProtNLM"/>
    </source>
</evidence>
<protein>
    <recommendedName>
        <fullName evidence="4">Ig-like domain-containing protein</fullName>
    </recommendedName>
</protein>
<accession>A0A7W7KLL3</accession>
<organism evidence="2 3">
    <name type="scientific">Pseudomonas nitroreducens</name>
    <dbReference type="NCBI Taxonomy" id="46680"/>
    <lineage>
        <taxon>Bacteria</taxon>
        <taxon>Pseudomonadati</taxon>
        <taxon>Pseudomonadota</taxon>
        <taxon>Gammaproteobacteria</taxon>
        <taxon>Pseudomonadales</taxon>
        <taxon>Pseudomonadaceae</taxon>
        <taxon>Pseudomonas</taxon>
    </lineage>
</organism>
<sequence length="112" mass="12283">MFSPRALCGLLLLSLCGPVLADEPTPMESCLDMAMKLLAENPPLQERWQQTWVEPSSIREEAYTGEVDGKPASKRLTAQLRRGDQSDGQFICLLSADGKALAVNHQDDDSAH</sequence>
<name>A0A7W7KLL3_PSENT</name>
<keyword evidence="1" id="KW-0732">Signal</keyword>
<reference evidence="2 3" key="1">
    <citation type="submission" date="2020-08" db="EMBL/GenBank/DDBJ databases">
        <title>Functional genomics of gut bacteria from endangered species of beetles.</title>
        <authorList>
            <person name="Carlos-Shanley C."/>
        </authorList>
    </citation>
    <scope>NUCLEOTIDE SEQUENCE [LARGE SCALE GENOMIC DNA]</scope>
    <source>
        <strain evidence="2 3">S00179</strain>
    </source>
</reference>
<proteinExistence type="predicted"/>
<feature type="signal peptide" evidence="1">
    <location>
        <begin position="1"/>
        <end position="21"/>
    </location>
</feature>
<evidence type="ECO:0000313" key="3">
    <source>
        <dbReference type="Proteomes" id="UP000566995"/>
    </source>
</evidence>
<evidence type="ECO:0000313" key="2">
    <source>
        <dbReference type="EMBL" id="MBB4864378.1"/>
    </source>
</evidence>
<comment type="caution">
    <text evidence="2">The sequence shown here is derived from an EMBL/GenBank/DDBJ whole genome shotgun (WGS) entry which is preliminary data.</text>
</comment>
<dbReference type="AlphaFoldDB" id="A0A7W7KLL3"/>
<feature type="chain" id="PRO_5031272812" description="Ig-like domain-containing protein" evidence="1">
    <location>
        <begin position="22"/>
        <end position="112"/>
    </location>
</feature>
<evidence type="ECO:0000256" key="1">
    <source>
        <dbReference type="SAM" id="SignalP"/>
    </source>
</evidence>
<dbReference type="RefSeq" id="WP_184590603.1">
    <property type="nucleotide sequence ID" value="NZ_JACHLI010000011.1"/>
</dbReference>